<proteinExistence type="predicted"/>
<dbReference type="EMBL" id="CAJJDN010000002">
    <property type="protein sequence ID" value="CAD8047624.1"/>
    <property type="molecule type" value="Genomic_DNA"/>
</dbReference>
<evidence type="ECO:0000313" key="3">
    <source>
        <dbReference type="Proteomes" id="UP000692954"/>
    </source>
</evidence>
<comment type="caution">
    <text evidence="2">The sequence shown here is derived from an EMBL/GenBank/DDBJ whole genome shotgun (WGS) entry which is preliminary data.</text>
</comment>
<protein>
    <submittedName>
        <fullName evidence="2">Uncharacterized protein</fullName>
    </submittedName>
</protein>
<name>A0A8S1JXA1_9CILI</name>
<keyword evidence="3" id="KW-1185">Reference proteome</keyword>
<feature type="coiled-coil region" evidence="1">
    <location>
        <begin position="268"/>
        <end position="327"/>
    </location>
</feature>
<dbReference type="OrthoDB" id="307839at2759"/>
<dbReference type="AlphaFoldDB" id="A0A8S1JXA1"/>
<evidence type="ECO:0000256" key="1">
    <source>
        <dbReference type="SAM" id="Coils"/>
    </source>
</evidence>
<sequence>MNSHLLKNDQLHCNQFRQKVIKFIVQLNMAKMKYQLGFYGKAFILAEQAMSTLEKELFDRLKNRDSKIEDAMLLINGYMILAKSYESSSDIDLQYIHNKSLCQEDQIQKFYLNAKQLTIKYLGSNNQIIQKLQYSSSHRLKKPKIQQPTIQLISRQQLNQIIQLFKLVKRRINIVIQPEKPHYRRCLKGSIDTYKTTSTQNSQMEISKPYIKKFRVRCKQNSNHEGNSSDETTKEKVINCDTPISYYKQLESVILKKVEEQLNIKLQSKKSELELSNLEDQKKLLEQNQKITNLYDQIQLLKDQLKEKDLLQEQQQIQIELLQANNKKQSQSKIKSVQSPIKKNTSINEFQISSEQKEFFIQSAIKTKRNEINEFNIDQTPIKLVNSLNGEFQTPDNKNSIAEFQTNKKSTPPFSFSFHKHQQQSIEQPLTPPPNITQENTLDQSQQWPTQKLQNVSIIEFEESINFSFTYQSSQEYYSIQLQPNEIYMIQVENELSYIVEISLVSNKANPKLEDFCLLIQININSQRVSELIEINSLADMLQHTNSNICIPFPLKYITSYKLFIQYLVIPFIQISIENLNYKIAMYSLPPGLFTNYQCINLFGDPCEWAIYFLDNYKFKVVIFQNKTYIQDFEIVFDQLTFDEYFEYLNYDQYIQQEMENILNSIKKIQSSSQNYFKLPNVKIRDKEKLINFINNCLLQIGILITERNQRDLKHYLKENIVSINLDIFDKFKIRASLIQQINGRIDLILKNFYQTHLTQNELGFANSSIQITDEFIQDKFHIDFFTLDEHEKKFILKRISNYFSLFTYTSLQDGNDLDWKNENPIQSIDQDFGGTHKIMLAKQYRTPICFTLIGIHNKPEFIRVDMYDTEKIQQNGILLFINEEQWKKRESPSPTKKSKHYKYNKEFAIQEKYYLYQILQEAGWKVIEKCIVAKNDISISLEGKIYRLEQFLNLKSIQEN</sequence>
<organism evidence="2 3">
    <name type="scientific">Paramecium sonneborni</name>
    <dbReference type="NCBI Taxonomy" id="65129"/>
    <lineage>
        <taxon>Eukaryota</taxon>
        <taxon>Sar</taxon>
        <taxon>Alveolata</taxon>
        <taxon>Ciliophora</taxon>
        <taxon>Intramacronucleata</taxon>
        <taxon>Oligohymenophorea</taxon>
        <taxon>Peniculida</taxon>
        <taxon>Parameciidae</taxon>
        <taxon>Paramecium</taxon>
    </lineage>
</organism>
<dbReference type="Proteomes" id="UP000692954">
    <property type="component" value="Unassembled WGS sequence"/>
</dbReference>
<keyword evidence="1" id="KW-0175">Coiled coil</keyword>
<gene>
    <name evidence="2" type="ORF">PSON_ATCC_30995.1.T0020527</name>
</gene>
<reference evidence="2" key="1">
    <citation type="submission" date="2021-01" db="EMBL/GenBank/DDBJ databases">
        <authorList>
            <consortium name="Genoscope - CEA"/>
            <person name="William W."/>
        </authorList>
    </citation>
    <scope>NUCLEOTIDE SEQUENCE</scope>
</reference>
<evidence type="ECO:0000313" key="2">
    <source>
        <dbReference type="EMBL" id="CAD8047624.1"/>
    </source>
</evidence>
<accession>A0A8S1JXA1</accession>